<keyword evidence="5" id="KW-1185">Reference proteome</keyword>
<sequence length="404" mass="45176">MSFELLSINLYIDLFNYLHLGHSLETDAKAGKAPIVYRDTSNDAGSLFAAGLILNLSAYLNQSVFNQYAPISIKNFELHGSVYGLPDTVNYILMFYNKQYVPYPPNTTQQLIQIATNVNKTYHIWGIAYGMTSEYGYRFAAWFAGFGGHIFNSQGMPQMNSSAMVEALEFWYNLTYNLHINAPDVTPSIEQQLFTHNEAAIIFDGPWDLGIYVPALGANLGAAPLPIVSQTGLHAAPFVGSTGWVISSPQASGATPQQIQAALLFIQFMTSYQAEMNLWTYAHDIPANMKAYNTVITELNNDNLTPTYLNGIMKGVLEQAQYGQKFPNIPQMNFYWDGFYDYATEYYANEITATVASQKMENYMLSQMQQAGITPDLLLPINLNLLQSYELLSNLFNLGILGLW</sequence>
<evidence type="ECO:0000256" key="1">
    <source>
        <dbReference type="ARBA" id="ARBA00008520"/>
    </source>
</evidence>
<dbReference type="GO" id="GO:1901982">
    <property type="term" value="F:maltose binding"/>
    <property type="evidence" value="ECO:0007669"/>
    <property type="project" value="TreeGrafter"/>
</dbReference>
<evidence type="ECO:0000256" key="2">
    <source>
        <dbReference type="ARBA" id="ARBA00022448"/>
    </source>
</evidence>
<keyword evidence="2" id="KW-0813">Transport</keyword>
<keyword evidence="3" id="KW-0732">Signal</keyword>
<gene>
    <name evidence="4" type="ORF">DFR85_12695</name>
</gene>
<dbReference type="SUPFAM" id="SSF53850">
    <property type="entry name" value="Periplasmic binding protein-like II"/>
    <property type="match status" value="1"/>
</dbReference>
<dbReference type="GO" id="GO:0055052">
    <property type="term" value="C:ATP-binding cassette (ABC) transporter complex, substrate-binding subunit-containing"/>
    <property type="evidence" value="ECO:0007669"/>
    <property type="project" value="TreeGrafter"/>
</dbReference>
<evidence type="ECO:0000313" key="5">
    <source>
        <dbReference type="Proteomes" id="UP000248044"/>
    </source>
</evidence>
<comment type="similarity">
    <text evidence="1">Belongs to the bacterial solute-binding protein 1 family.</text>
</comment>
<dbReference type="OrthoDB" id="42146at2157"/>
<reference evidence="4 5" key="1">
    <citation type="submission" date="2018-05" db="EMBL/GenBank/DDBJ databases">
        <title>Complete Genome Sequences of Extremely Thermoacidophilic, Metal-Mobilizing Type-Strain Members of the Archaeal Family Sulfolobaceae: Acidianus brierleyi DSM-1651T, Acidianus sulfidivorans DSM-18786T, Metallosphaera hakonensis DSM-7519T, and Metallosphaera prunae DSM-10039T.</title>
        <authorList>
            <person name="Counts J.A."/>
            <person name="Kelly R.M."/>
        </authorList>
    </citation>
    <scope>NUCLEOTIDE SEQUENCE [LARGE SCALE GENOMIC DNA]</scope>
    <source>
        <strain evidence="4 5">DSM 1651</strain>
    </source>
</reference>
<dbReference type="PANTHER" id="PTHR30061">
    <property type="entry name" value="MALTOSE-BINDING PERIPLASMIC PROTEIN"/>
    <property type="match status" value="1"/>
</dbReference>
<dbReference type="KEGG" id="abri:DFR85_12695"/>
<name>A0A2U9IH05_9CREN</name>
<dbReference type="EMBL" id="CP029289">
    <property type="protein sequence ID" value="AWR95327.1"/>
    <property type="molecule type" value="Genomic_DNA"/>
</dbReference>
<dbReference type="Gene3D" id="3.40.190.10">
    <property type="entry name" value="Periplasmic binding protein-like II"/>
    <property type="match status" value="2"/>
</dbReference>
<dbReference type="GO" id="GO:0015768">
    <property type="term" value="P:maltose transport"/>
    <property type="evidence" value="ECO:0007669"/>
    <property type="project" value="TreeGrafter"/>
</dbReference>
<dbReference type="Proteomes" id="UP000248044">
    <property type="component" value="Chromosome"/>
</dbReference>
<evidence type="ECO:0000313" key="4">
    <source>
        <dbReference type="EMBL" id="AWR95327.1"/>
    </source>
</evidence>
<proteinExistence type="inferred from homology"/>
<evidence type="ECO:0000256" key="3">
    <source>
        <dbReference type="ARBA" id="ARBA00022729"/>
    </source>
</evidence>
<protein>
    <submittedName>
        <fullName evidence="4">Sugar ABC transporter substrate-binding protein</fullName>
    </submittedName>
</protein>
<organism evidence="4 5">
    <name type="scientific">Acidianus brierleyi</name>
    <dbReference type="NCBI Taxonomy" id="41673"/>
    <lineage>
        <taxon>Archaea</taxon>
        <taxon>Thermoproteota</taxon>
        <taxon>Thermoprotei</taxon>
        <taxon>Sulfolobales</taxon>
        <taxon>Sulfolobaceae</taxon>
        <taxon>Acidianus</taxon>
    </lineage>
</organism>
<dbReference type="GO" id="GO:0042956">
    <property type="term" value="P:maltodextrin transmembrane transport"/>
    <property type="evidence" value="ECO:0007669"/>
    <property type="project" value="TreeGrafter"/>
</dbReference>
<accession>A0A2U9IH05</accession>
<dbReference type="InterPro" id="IPR006059">
    <property type="entry name" value="SBP"/>
</dbReference>
<dbReference type="PANTHER" id="PTHR30061:SF50">
    <property type="entry name" value="MALTOSE_MALTODEXTRIN-BINDING PERIPLASMIC PROTEIN"/>
    <property type="match status" value="1"/>
</dbReference>
<dbReference type="AlphaFoldDB" id="A0A2U9IH05"/>
<dbReference type="Pfam" id="PF13416">
    <property type="entry name" value="SBP_bac_8"/>
    <property type="match status" value="1"/>
</dbReference>